<sequence>MMLVERVSEAQRFARLEMKEQGEKRKRPRGGDPDNDDTEQASGVRKKVRGGSGAGRGGDGGGRGGGGMKKRGAAAWRGGGR</sequence>
<dbReference type="Proteomes" id="UP001346869">
    <property type="component" value="Unassembled WGS sequence"/>
</dbReference>
<protein>
    <submittedName>
        <fullName evidence="2">Uncharacterized protein</fullName>
    </submittedName>
</protein>
<organism evidence="2 3">
    <name type="scientific">Eleginops maclovinus</name>
    <name type="common">Patagonian blennie</name>
    <name type="synonym">Eleginus maclovinus</name>
    <dbReference type="NCBI Taxonomy" id="56733"/>
    <lineage>
        <taxon>Eukaryota</taxon>
        <taxon>Metazoa</taxon>
        <taxon>Chordata</taxon>
        <taxon>Craniata</taxon>
        <taxon>Vertebrata</taxon>
        <taxon>Euteleostomi</taxon>
        <taxon>Actinopterygii</taxon>
        <taxon>Neopterygii</taxon>
        <taxon>Teleostei</taxon>
        <taxon>Neoteleostei</taxon>
        <taxon>Acanthomorphata</taxon>
        <taxon>Eupercaria</taxon>
        <taxon>Perciformes</taxon>
        <taxon>Notothenioidei</taxon>
        <taxon>Eleginopidae</taxon>
        <taxon>Eleginops</taxon>
    </lineage>
</organism>
<keyword evidence="3" id="KW-1185">Reference proteome</keyword>
<evidence type="ECO:0000313" key="2">
    <source>
        <dbReference type="EMBL" id="KAK5856787.1"/>
    </source>
</evidence>
<dbReference type="EMBL" id="JAUZQC010000017">
    <property type="protein sequence ID" value="KAK5856787.1"/>
    <property type="molecule type" value="Genomic_DNA"/>
</dbReference>
<feature type="compositionally biased region" description="Gly residues" evidence="1">
    <location>
        <begin position="50"/>
        <end position="67"/>
    </location>
</feature>
<reference evidence="2 3" key="1">
    <citation type="journal article" date="2023" name="Genes (Basel)">
        <title>Chromosome-Level Genome Assembly and Circadian Gene Repertoire of the Patagonia Blennie Eleginops maclovinus-The Closest Ancestral Proxy of Antarctic Cryonotothenioids.</title>
        <authorList>
            <person name="Cheng C.C."/>
            <person name="Rivera-Colon A.G."/>
            <person name="Minhas B.F."/>
            <person name="Wilson L."/>
            <person name="Rayamajhi N."/>
            <person name="Vargas-Chacoff L."/>
            <person name="Catchen J.M."/>
        </authorList>
    </citation>
    <scope>NUCLEOTIDE SEQUENCE [LARGE SCALE GENOMIC DNA]</scope>
    <source>
        <strain evidence="2">JMC-PN-2008</strain>
    </source>
</reference>
<reference evidence="2 3" key="2">
    <citation type="journal article" date="2023" name="Mol. Biol. Evol.">
        <title>Genomics of Secondarily Temperate Adaptation in the Only Non-Antarctic Icefish.</title>
        <authorList>
            <person name="Rivera-Colon A.G."/>
            <person name="Rayamajhi N."/>
            <person name="Minhas B.F."/>
            <person name="Madrigal G."/>
            <person name="Bilyk K.T."/>
            <person name="Yoon V."/>
            <person name="Hune M."/>
            <person name="Gregory S."/>
            <person name="Cheng C.H.C."/>
            <person name="Catchen J.M."/>
        </authorList>
    </citation>
    <scope>NUCLEOTIDE SEQUENCE [LARGE SCALE GENOMIC DNA]</scope>
    <source>
        <strain evidence="2">JMC-PN-2008</strain>
    </source>
</reference>
<feature type="compositionally biased region" description="Basic and acidic residues" evidence="1">
    <location>
        <begin position="1"/>
        <end position="23"/>
    </location>
</feature>
<feature type="region of interest" description="Disordered" evidence="1">
    <location>
        <begin position="1"/>
        <end position="81"/>
    </location>
</feature>
<proteinExistence type="predicted"/>
<accession>A0AAN7X854</accession>
<gene>
    <name evidence="2" type="ORF">PBY51_008357</name>
</gene>
<evidence type="ECO:0000256" key="1">
    <source>
        <dbReference type="SAM" id="MobiDB-lite"/>
    </source>
</evidence>
<evidence type="ECO:0000313" key="3">
    <source>
        <dbReference type="Proteomes" id="UP001346869"/>
    </source>
</evidence>
<comment type="caution">
    <text evidence="2">The sequence shown here is derived from an EMBL/GenBank/DDBJ whole genome shotgun (WGS) entry which is preliminary data.</text>
</comment>
<dbReference type="AlphaFoldDB" id="A0AAN7X854"/>
<name>A0AAN7X854_ELEMC</name>